<sequence>MEMKELRERMRKAFESFGFFIFEEDLLKDVEELLEIAHLRNTLRIAKLGRSQFDSIPGAENVEYYAVILNVRDCVKSEDVEKCVTEKRKSVVEALAETEVEGKPKKRDSLRELYEMLSKE</sequence>
<dbReference type="STRING" id="940295.EYM_01815"/>
<protein>
    <submittedName>
        <fullName evidence="1">Uncharacterized protein</fullName>
    </submittedName>
</protein>
<gene>
    <name evidence="1" type="ORF">EYM_01815</name>
</gene>
<accession>A0A0U3G1P6</accession>
<name>A0A0U3G1P6_9CREN</name>
<dbReference type="EMBL" id="CP006867">
    <property type="protein sequence ID" value="ALU12252.1"/>
    <property type="molecule type" value="Genomic_DNA"/>
</dbReference>
<proteinExistence type="predicted"/>
<dbReference type="AlphaFoldDB" id="A0A0U3G1P6"/>
<evidence type="ECO:0000313" key="2">
    <source>
        <dbReference type="Proteomes" id="UP000060778"/>
    </source>
</evidence>
<reference evidence="1 2" key="1">
    <citation type="submission" date="2013-11" db="EMBL/GenBank/DDBJ databases">
        <title>Comparative genomics of Ignicoccus.</title>
        <authorList>
            <person name="Podar M."/>
        </authorList>
    </citation>
    <scope>NUCLEOTIDE SEQUENCE [LARGE SCALE GENOMIC DNA]</scope>
    <source>
        <strain evidence="1 2">DSM 13165</strain>
    </source>
</reference>
<keyword evidence="2" id="KW-1185">Reference proteome</keyword>
<dbReference type="Proteomes" id="UP000060778">
    <property type="component" value="Chromosome"/>
</dbReference>
<organism evidence="1 2">
    <name type="scientific">Ignicoccus islandicus DSM 13165</name>
    <dbReference type="NCBI Taxonomy" id="940295"/>
    <lineage>
        <taxon>Archaea</taxon>
        <taxon>Thermoproteota</taxon>
        <taxon>Thermoprotei</taxon>
        <taxon>Desulfurococcales</taxon>
        <taxon>Desulfurococcaceae</taxon>
        <taxon>Ignicoccus</taxon>
    </lineage>
</organism>
<evidence type="ECO:0000313" key="1">
    <source>
        <dbReference type="EMBL" id="ALU12252.1"/>
    </source>
</evidence>
<dbReference type="KEGG" id="iis:EYM_01815"/>